<comment type="caution">
    <text evidence="1">The sequence shown here is derived from an EMBL/GenBank/DDBJ whole genome shotgun (WGS) entry which is preliminary data.</text>
</comment>
<reference evidence="1" key="2">
    <citation type="submission" date="2020-09" db="EMBL/GenBank/DDBJ databases">
        <authorList>
            <person name="Sun Q."/>
            <person name="Kim S."/>
        </authorList>
    </citation>
    <scope>NUCLEOTIDE SEQUENCE</scope>
    <source>
        <strain evidence="1">KCTC 32437</strain>
    </source>
</reference>
<accession>A0A918RW20</accession>
<dbReference type="AlphaFoldDB" id="A0A918RW20"/>
<gene>
    <name evidence="1" type="ORF">GCM10007989_04970</name>
</gene>
<sequence>MIREIVTMKADLEALKTQFGTALRVGPVDKVDAEKGFRVSWGQDARGEPFLSPWYPHPESGGRTSTWMPLSEGQVVGIINPDGDPRQGILLRGGFSDLNPPPSQSLDENVFRFGGVTITISADGAVTVDAAGPVTVITPQVNLGGEGGKPVARIGDKVAVGTGSSAGEWPIVEGSGTVFAVD</sequence>
<proteinExistence type="predicted"/>
<protein>
    <recommendedName>
        <fullName evidence="3">Gp5/Type VI secretion system Vgr protein OB-fold domain-containing protein</fullName>
    </recommendedName>
</protein>
<dbReference type="EMBL" id="BMZE01000001">
    <property type="protein sequence ID" value="GHA13375.1"/>
    <property type="molecule type" value="Genomic_DNA"/>
</dbReference>
<dbReference type="RefSeq" id="WP_189423009.1">
    <property type="nucleotide sequence ID" value="NZ_BMZE01000001.1"/>
</dbReference>
<organism evidence="1 2">
    <name type="scientific">Devosia pacifica</name>
    <dbReference type="NCBI Taxonomy" id="1335967"/>
    <lineage>
        <taxon>Bacteria</taxon>
        <taxon>Pseudomonadati</taxon>
        <taxon>Pseudomonadota</taxon>
        <taxon>Alphaproteobacteria</taxon>
        <taxon>Hyphomicrobiales</taxon>
        <taxon>Devosiaceae</taxon>
        <taxon>Devosia</taxon>
    </lineage>
</organism>
<dbReference type="Gene3D" id="2.40.50.230">
    <property type="entry name" value="Gp5 N-terminal domain"/>
    <property type="match status" value="1"/>
</dbReference>
<reference evidence="1" key="1">
    <citation type="journal article" date="2014" name="Int. J. Syst. Evol. Microbiol.">
        <title>Complete genome sequence of Corynebacterium casei LMG S-19264T (=DSM 44701T), isolated from a smear-ripened cheese.</title>
        <authorList>
            <consortium name="US DOE Joint Genome Institute (JGI-PGF)"/>
            <person name="Walter F."/>
            <person name="Albersmeier A."/>
            <person name="Kalinowski J."/>
            <person name="Ruckert C."/>
        </authorList>
    </citation>
    <scope>NUCLEOTIDE SEQUENCE</scope>
    <source>
        <strain evidence="1">KCTC 32437</strain>
    </source>
</reference>
<evidence type="ECO:0000313" key="1">
    <source>
        <dbReference type="EMBL" id="GHA13375.1"/>
    </source>
</evidence>
<dbReference type="Proteomes" id="UP000646579">
    <property type="component" value="Unassembled WGS sequence"/>
</dbReference>
<dbReference type="InterPro" id="IPR037026">
    <property type="entry name" value="Vgr_OB-fold_dom_sf"/>
</dbReference>
<keyword evidence="2" id="KW-1185">Reference proteome</keyword>
<name>A0A918RW20_9HYPH</name>
<evidence type="ECO:0000313" key="2">
    <source>
        <dbReference type="Proteomes" id="UP000646579"/>
    </source>
</evidence>
<evidence type="ECO:0008006" key="3">
    <source>
        <dbReference type="Google" id="ProtNLM"/>
    </source>
</evidence>